<dbReference type="CDD" id="cd00038">
    <property type="entry name" value="CAP_ED"/>
    <property type="match status" value="1"/>
</dbReference>
<feature type="domain" description="Cyclic nucleotide-binding" evidence="5">
    <location>
        <begin position="281"/>
        <end position="401"/>
    </location>
</feature>
<keyword evidence="7" id="KW-1185">Reference proteome</keyword>
<keyword evidence="3" id="KW-0813">Transport</keyword>
<dbReference type="PANTHER" id="PTHR45638">
    <property type="entry name" value="CYCLIC NUCLEOTIDE-GATED CATION CHANNEL SUBUNIT A"/>
    <property type="match status" value="1"/>
</dbReference>
<keyword evidence="3" id="KW-1071">Ligand-gated ion channel</keyword>
<evidence type="ECO:0000313" key="6">
    <source>
        <dbReference type="EMBL" id="WMW79305.1"/>
    </source>
</evidence>
<keyword evidence="3" id="KW-0407">Ion channel</keyword>
<organism evidence="6 7">
    <name type="scientific">Undibacterium cyanobacteriorum</name>
    <dbReference type="NCBI Taxonomy" id="3073561"/>
    <lineage>
        <taxon>Bacteria</taxon>
        <taxon>Pseudomonadati</taxon>
        <taxon>Pseudomonadota</taxon>
        <taxon>Betaproteobacteria</taxon>
        <taxon>Burkholderiales</taxon>
        <taxon>Oxalobacteraceae</taxon>
        <taxon>Undibacterium</taxon>
    </lineage>
</organism>
<comment type="similarity">
    <text evidence="1">Belongs to the CDPS family.</text>
</comment>
<keyword evidence="3" id="KW-0406">Ion transport</keyword>
<dbReference type="EMBL" id="CP133720">
    <property type="protein sequence ID" value="WMW79305.1"/>
    <property type="molecule type" value="Genomic_DNA"/>
</dbReference>
<gene>
    <name evidence="6" type="ORF">RF679_11665</name>
</gene>
<dbReference type="Pfam" id="PF00027">
    <property type="entry name" value="cNMP_binding"/>
    <property type="match status" value="1"/>
</dbReference>
<evidence type="ECO:0000256" key="4">
    <source>
        <dbReference type="ARBA" id="ARBA00030771"/>
    </source>
</evidence>
<dbReference type="SMART" id="SM00100">
    <property type="entry name" value="cNMP"/>
    <property type="match status" value="1"/>
</dbReference>
<dbReference type="NCBIfam" id="TIGR04539">
    <property type="entry name" value="tRNA_cyclodipep"/>
    <property type="match status" value="1"/>
</dbReference>
<dbReference type="InterPro" id="IPR014710">
    <property type="entry name" value="RmlC-like_jellyroll"/>
</dbReference>
<proteinExistence type="inferred from homology"/>
<dbReference type="InterPro" id="IPR000595">
    <property type="entry name" value="cNMP-bd_dom"/>
</dbReference>
<reference evidence="6" key="1">
    <citation type="submission" date="2023-09" db="EMBL/GenBank/DDBJ databases">
        <title>Undibacterium sp. 20NA77.5 isolated from freshwater.</title>
        <authorList>
            <person name="Le V."/>
            <person name="Ko S.-R."/>
            <person name="Ahn C.-Y."/>
            <person name="Oh H.-M."/>
        </authorList>
    </citation>
    <scope>NUCLEOTIDE SEQUENCE</scope>
    <source>
        <strain evidence="6">20NA77.5</strain>
    </source>
</reference>
<dbReference type="Gene3D" id="3.40.50.11710">
    <property type="entry name" value="Cyclodipeptide synthase"/>
    <property type="match status" value="1"/>
</dbReference>
<dbReference type="InterPro" id="IPR038622">
    <property type="entry name" value="CDPS_sf"/>
</dbReference>
<dbReference type="InterPro" id="IPR050866">
    <property type="entry name" value="CNG_cation_channel"/>
</dbReference>
<evidence type="ECO:0000256" key="1">
    <source>
        <dbReference type="ARBA" id="ARBA00006034"/>
    </source>
</evidence>
<evidence type="ECO:0000256" key="3">
    <source>
        <dbReference type="ARBA" id="ARBA00023286"/>
    </source>
</evidence>
<dbReference type="SUPFAM" id="SSF51206">
    <property type="entry name" value="cAMP-binding domain-like"/>
    <property type="match status" value="1"/>
</dbReference>
<evidence type="ECO:0000256" key="2">
    <source>
        <dbReference type="ARBA" id="ARBA00022679"/>
    </source>
</evidence>
<dbReference type="PROSITE" id="PS50042">
    <property type="entry name" value="CNMP_BINDING_3"/>
    <property type="match status" value="1"/>
</dbReference>
<evidence type="ECO:0000313" key="7">
    <source>
        <dbReference type="Proteomes" id="UP001181355"/>
    </source>
</evidence>
<dbReference type="Proteomes" id="UP001181355">
    <property type="component" value="Chromosome"/>
</dbReference>
<sequence>MADNDSLAQSQLRPGSGAIDFGTHRYKASLAKSAPASYVLSSDKRCMLGISLGTHNLEGARLEACLEWISAEYDECAVVIGDQVYRLTLELLHQLPPEQALQQALLAGQEFEAAYAPLFRQYAHACKFHFLPLSAIANDASFPIHLAALDNLYANSKDFQESVEGFARAYLGRGDKLEGQGQESNSTPEAIMCRRYLIEESALFACLRERDWPVLVYPGSIDSIVDLCSGKFGGAPEPLTRLAFVALDVKRKGLFFADGASKVIKAGASTALETKVERSEFLAELSDEDWTALLKVTKLKKFAPREAIIKSGDADKNLYILTDGRADVSVSRADGTKQQLAVLEAGTVFGEQSFLDGLPRSATVTAVSECQLRSLSKKDFGVLIEKHPKIACAVLEDLGRVLSLRTRQMLFEMQHMP</sequence>
<dbReference type="InterPro" id="IPR030903">
    <property type="entry name" value="CDPS"/>
</dbReference>
<dbReference type="InterPro" id="IPR018490">
    <property type="entry name" value="cNMP-bd_dom_sf"/>
</dbReference>
<name>A0ABY9RF78_9BURK</name>
<dbReference type="RefSeq" id="WP_309480804.1">
    <property type="nucleotide sequence ID" value="NZ_CP133720.1"/>
</dbReference>
<dbReference type="Gene3D" id="2.60.120.10">
    <property type="entry name" value="Jelly Rolls"/>
    <property type="match status" value="1"/>
</dbReference>
<accession>A0ABY9RF78</accession>
<evidence type="ECO:0000259" key="5">
    <source>
        <dbReference type="PROSITE" id="PS50042"/>
    </source>
</evidence>
<keyword evidence="2" id="KW-0808">Transferase</keyword>
<dbReference type="PANTHER" id="PTHR45638:SF11">
    <property type="entry name" value="CYCLIC NUCLEOTIDE-GATED CATION CHANNEL SUBUNIT A"/>
    <property type="match status" value="1"/>
</dbReference>
<protein>
    <recommendedName>
        <fullName evidence="4">Cyclodipeptide synthase</fullName>
    </recommendedName>
</protein>